<dbReference type="OrthoDB" id="2845060at2"/>
<proteinExistence type="predicted"/>
<sequence length="266" mass="29283">MRDARLKSFSILGATALLGVVAFIIYTNLFSQTPVNAEPPTPKQMEEIQNGLQLTAQFSDVELQPGDRLKVEATLKNESGQTLHYNGRCGIPFVISGAAKDGSVHLINNSKAESCQDIYDPNDIEEFRPGEKFTITSAFEPRVRINQSTETDAPEGEYEISLSFQTEEGENLYIKESVMVQGTAPDIISKKDAVSAAKGHAEVKGWLTENEDIGVVEEDHFIADNIWAVMFHTKDFSMDNPGLTGKRLVVHVDSQSGEVVNVFEEG</sequence>
<comment type="caution">
    <text evidence="1">The sequence shown here is derived from an EMBL/GenBank/DDBJ whole genome shotgun (WGS) entry which is preliminary data.</text>
</comment>
<gene>
    <name evidence="1" type="ORF">GH754_01470</name>
</gene>
<dbReference type="AlphaFoldDB" id="A0A6G1X1Y5"/>
<keyword evidence="2" id="KW-1185">Reference proteome</keyword>
<dbReference type="EMBL" id="WJNH01000001">
    <property type="protein sequence ID" value="MRG84993.1"/>
    <property type="molecule type" value="Genomic_DNA"/>
</dbReference>
<organism evidence="1 2">
    <name type="scientific">Salinibacillus xinjiangensis</name>
    <dbReference type="NCBI Taxonomy" id="1229268"/>
    <lineage>
        <taxon>Bacteria</taxon>
        <taxon>Bacillati</taxon>
        <taxon>Bacillota</taxon>
        <taxon>Bacilli</taxon>
        <taxon>Bacillales</taxon>
        <taxon>Bacillaceae</taxon>
        <taxon>Salinibacillus</taxon>
    </lineage>
</organism>
<accession>A0A6G1X1Y5</accession>
<protein>
    <submittedName>
        <fullName evidence="1">Uncharacterized protein</fullName>
    </submittedName>
</protein>
<evidence type="ECO:0000313" key="2">
    <source>
        <dbReference type="Proteomes" id="UP000480185"/>
    </source>
</evidence>
<reference evidence="1 2" key="1">
    <citation type="submission" date="2019-11" db="EMBL/GenBank/DDBJ databases">
        <authorList>
            <person name="Li J."/>
        </authorList>
    </citation>
    <scope>NUCLEOTIDE SEQUENCE [LARGE SCALE GENOMIC DNA]</scope>
    <source>
        <strain evidence="1 2">J4</strain>
    </source>
</reference>
<dbReference type="Proteomes" id="UP000480185">
    <property type="component" value="Unassembled WGS sequence"/>
</dbReference>
<name>A0A6G1X1Y5_9BACI</name>
<dbReference type="RefSeq" id="WP_153726954.1">
    <property type="nucleotide sequence ID" value="NZ_WJNH01000001.1"/>
</dbReference>
<evidence type="ECO:0000313" key="1">
    <source>
        <dbReference type="EMBL" id="MRG84993.1"/>
    </source>
</evidence>